<dbReference type="Pfam" id="PF13669">
    <property type="entry name" value="Glyoxalase_4"/>
    <property type="match status" value="1"/>
</dbReference>
<dbReference type="InterPro" id="IPR029068">
    <property type="entry name" value="Glyas_Bleomycin-R_OHBP_Dase"/>
</dbReference>
<reference evidence="4" key="1">
    <citation type="submission" date="2018-09" db="EMBL/GenBank/DDBJ databases">
        <title>Paracoccus onubensis nov. sp. a moderate halophilic bacterium isolated from Gruta de las Maravillas (Aracena, Spain).</title>
        <authorList>
            <person name="Jurado V."/>
            <person name="Gutierrez-Patricio S."/>
            <person name="Gonzalez-Pimentel J.L."/>
            <person name="Miller A.Z."/>
            <person name="Laiz L."/>
            <person name="Saiz-Jimenez C."/>
        </authorList>
    </citation>
    <scope>NUCLEOTIDE SEQUENCE [LARGE SCALE GENOMIC DNA]</scope>
    <source>
        <strain evidence="4">DSM 26381</strain>
    </source>
</reference>
<keyword evidence="1" id="KW-0479">Metal-binding</keyword>
<protein>
    <recommendedName>
        <fullName evidence="2">VOC domain-containing protein</fullName>
    </recommendedName>
</protein>
<dbReference type="Proteomes" id="UP000283587">
    <property type="component" value="Unassembled WGS sequence"/>
</dbReference>
<dbReference type="AlphaFoldDB" id="A0A419AAU6"/>
<gene>
    <name evidence="3" type="ORF">D3P05_03525</name>
</gene>
<dbReference type="GO" id="GO:0004493">
    <property type="term" value="F:methylmalonyl-CoA epimerase activity"/>
    <property type="evidence" value="ECO:0007669"/>
    <property type="project" value="TreeGrafter"/>
</dbReference>
<organism evidence="3 4">
    <name type="scientific">Paracoccus siganidrum</name>
    <dbReference type="NCBI Taxonomy" id="1276757"/>
    <lineage>
        <taxon>Bacteria</taxon>
        <taxon>Pseudomonadati</taxon>
        <taxon>Pseudomonadota</taxon>
        <taxon>Alphaproteobacteria</taxon>
        <taxon>Rhodobacterales</taxon>
        <taxon>Paracoccaceae</taxon>
        <taxon>Paracoccus</taxon>
    </lineage>
</organism>
<dbReference type="PANTHER" id="PTHR43048:SF3">
    <property type="entry name" value="METHYLMALONYL-COA EPIMERASE, MITOCHONDRIAL"/>
    <property type="match status" value="1"/>
</dbReference>
<accession>A0A419AAU6</accession>
<keyword evidence="4" id="KW-1185">Reference proteome</keyword>
<comment type="caution">
    <text evidence="3">The sequence shown here is derived from an EMBL/GenBank/DDBJ whole genome shotgun (WGS) entry which is preliminary data.</text>
</comment>
<name>A0A419AAU6_9RHOB</name>
<dbReference type="GO" id="GO:0046491">
    <property type="term" value="P:L-methylmalonyl-CoA metabolic process"/>
    <property type="evidence" value="ECO:0007669"/>
    <property type="project" value="TreeGrafter"/>
</dbReference>
<dbReference type="InterPro" id="IPR051785">
    <property type="entry name" value="MMCE/EMCE_epimerase"/>
</dbReference>
<dbReference type="InterPro" id="IPR037523">
    <property type="entry name" value="VOC_core"/>
</dbReference>
<sequence length="260" mass="28620">MLTRHVQRIPSPSHSAILLPPGKRYCCRLASVHTGRKQSAFAFWRPSGRKSCARSDCILKDGKKYTIIRQRRRGSMPDSFDPAGSKAQSRLGAIVQMGYVVPDLERALAHWTQTLGVGPFLVTPRIDYAELNYRGRPIQVENAVALASWGGMQIEIIQQTGGDDSMFTDFIARRGGGLHHVCLLSRDLDADLAAWQAEGIGVLMGGRTAAGIPFAYLDSDPLDQGRVIEIVQPSAGLERFFARLESLAAAWDGSRPIRYL</sequence>
<evidence type="ECO:0000256" key="1">
    <source>
        <dbReference type="ARBA" id="ARBA00022723"/>
    </source>
</evidence>
<proteinExistence type="predicted"/>
<feature type="domain" description="VOC" evidence="2">
    <location>
        <begin position="90"/>
        <end position="243"/>
    </location>
</feature>
<dbReference type="OrthoDB" id="9792173at2"/>
<dbReference type="PANTHER" id="PTHR43048">
    <property type="entry name" value="METHYLMALONYL-COA EPIMERASE"/>
    <property type="match status" value="1"/>
</dbReference>
<dbReference type="Gene3D" id="3.10.180.10">
    <property type="entry name" value="2,3-Dihydroxybiphenyl 1,2-Dioxygenase, domain 1"/>
    <property type="match status" value="1"/>
</dbReference>
<evidence type="ECO:0000259" key="2">
    <source>
        <dbReference type="PROSITE" id="PS51819"/>
    </source>
</evidence>
<dbReference type="EMBL" id="QZEW01000011">
    <property type="protein sequence ID" value="RJL20232.1"/>
    <property type="molecule type" value="Genomic_DNA"/>
</dbReference>
<dbReference type="PROSITE" id="PS51819">
    <property type="entry name" value="VOC"/>
    <property type="match status" value="1"/>
</dbReference>
<dbReference type="GO" id="GO:0046872">
    <property type="term" value="F:metal ion binding"/>
    <property type="evidence" value="ECO:0007669"/>
    <property type="project" value="UniProtKB-KW"/>
</dbReference>
<evidence type="ECO:0000313" key="4">
    <source>
        <dbReference type="Proteomes" id="UP000283587"/>
    </source>
</evidence>
<evidence type="ECO:0000313" key="3">
    <source>
        <dbReference type="EMBL" id="RJL20232.1"/>
    </source>
</evidence>
<dbReference type="SUPFAM" id="SSF54593">
    <property type="entry name" value="Glyoxalase/Bleomycin resistance protein/Dihydroxybiphenyl dioxygenase"/>
    <property type="match status" value="1"/>
</dbReference>